<dbReference type="InterPro" id="IPR037495">
    <property type="entry name" value="CLE41/42/44"/>
</dbReference>
<dbReference type="GO" id="GO:0048046">
    <property type="term" value="C:apoplast"/>
    <property type="evidence" value="ECO:0007669"/>
    <property type="project" value="TreeGrafter"/>
</dbReference>
<proteinExistence type="predicted"/>
<reference evidence="1" key="1">
    <citation type="journal article" date="2021" name="J. Hered.">
        <title>Genome Assembly of Salicaceae Populus deltoides (Eastern Cottonwood) I-69 Based on Nanopore Sequencing and Hi-C Technologies.</title>
        <authorList>
            <person name="Bai S."/>
            <person name="Wu H."/>
            <person name="Zhang J."/>
            <person name="Pan Z."/>
            <person name="Zhao W."/>
            <person name="Li Z."/>
            <person name="Tong C."/>
        </authorList>
    </citation>
    <scope>NUCLEOTIDE SEQUENCE</scope>
    <source>
        <tissue evidence="1">Leaf</tissue>
    </source>
</reference>
<protein>
    <submittedName>
        <fullName evidence="1">Uncharacterized protein</fullName>
    </submittedName>
</protein>
<keyword evidence="2" id="KW-1185">Reference proteome</keyword>
<dbReference type="AlphaFoldDB" id="A0A8T2ZXK8"/>
<organism evidence="1 2">
    <name type="scientific">Populus deltoides</name>
    <name type="common">Eastern poplar</name>
    <name type="synonym">Eastern cottonwood</name>
    <dbReference type="NCBI Taxonomy" id="3696"/>
    <lineage>
        <taxon>Eukaryota</taxon>
        <taxon>Viridiplantae</taxon>
        <taxon>Streptophyta</taxon>
        <taxon>Embryophyta</taxon>
        <taxon>Tracheophyta</taxon>
        <taxon>Spermatophyta</taxon>
        <taxon>Magnoliopsida</taxon>
        <taxon>eudicotyledons</taxon>
        <taxon>Gunneridae</taxon>
        <taxon>Pentapetalae</taxon>
        <taxon>rosids</taxon>
        <taxon>fabids</taxon>
        <taxon>Malpighiales</taxon>
        <taxon>Salicaceae</taxon>
        <taxon>Saliceae</taxon>
        <taxon>Populus</taxon>
    </lineage>
</organism>
<dbReference type="PANTHER" id="PTHR35301:SF3">
    <property type="entry name" value="CLE03 PROTEIN"/>
    <property type="match status" value="1"/>
</dbReference>
<sequence>MAIKEHRFLLGTSRDGGYIKKNDMEYFANRRHDMGNAKTVSKANIIHIPPPSSRRRGRFRAHRSPLPWQEGVFNDSAHEVPSGPNPISNRTRLNTIMKGKRKAPNTRVLRVKSHGPGIQSCSGGSLDFSSFIIPVSQDSPASLQLTTLAATQSLFVKLHESP</sequence>
<comment type="caution">
    <text evidence="1">The sequence shown here is derived from an EMBL/GenBank/DDBJ whole genome shotgun (WGS) entry which is preliminary data.</text>
</comment>
<evidence type="ECO:0000313" key="1">
    <source>
        <dbReference type="EMBL" id="KAH8522303.1"/>
    </source>
</evidence>
<dbReference type="GO" id="GO:0010089">
    <property type="term" value="P:xylem development"/>
    <property type="evidence" value="ECO:0007669"/>
    <property type="project" value="InterPro"/>
</dbReference>
<gene>
    <name evidence="1" type="ORF">H0E87_003076</name>
</gene>
<dbReference type="EMBL" id="JACEGQ020000001">
    <property type="protein sequence ID" value="KAH8522303.1"/>
    <property type="molecule type" value="Genomic_DNA"/>
</dbReference>
<dbReference type="GO" id="GO:0033612">
    <property type="term" value="F:receptor serine/threonine kinase binding"/>
    <property type="evidence" value="ECO:0007669"/>
    <property type="project" value="InterPro"/>
</dbReference>
<name>A0A8T2ZXK8_POPDE</name>
<dbReference type="Proteomes" id="UP000807159">
    <property type="component" value="Chromosome 1"/>
</dbReference>
<accession>A0A8T2ZXK8</accession>
<evidence type="ECO:0000313" key="2">
    <source>
        <dbReference type="Proteomes" id="UP000807159"/>
    </source>
</evidence>
<dbReference type="PANTHER" id="PTHR35301">
    <property type="entry name" value="CLAVATA3/ESR (CLE)-RELATED PROTEIN 41-RELATED"/>
    <property type="match status" value="1"/>
</dbReference>